<dbReference type="VEuPathDB" id="FungiDB:QG37_01733"/>
<dbReference type="EMBL" id="LGST01000016">
    <property type="protein sequence ID" value="KNE00864.1"/>
    <property type="molecule type" value="Genomic_DNA"/>
</dbReference>
<reference evidence="2" key="1">
    <citation type="journal article" date="2015" name="BMC Genomics">
        <title>Draft genome of a commonly misdiagnosed multidrug resistant pathogen Candida auris.</title>
        <authorList>
            <person name="Chatterjee S."/>
            <person name="Alampalli S.V."/>
            <person name="Nageshan R.K."/>
            <person name="Chettiar S.T."/>
            <person name="Joshi S."/>
            <person name="Tatu U.S."/>
        </authorList>
    </citation>
    <scope>NUCLEOTIDE SEQUENCE [LARGE SCALE GENOMIC DNA]</scope>
    <source>
        <strain evidence="2">6684</strain>
    </source>
</reference>
<gene>
    <name evidence="1" type="ORF">QG37_01733</name>
</gene>
<dbReference type="AlphaFoldDB" id="A0A0L0P3H5"/>
<protein>
    <submittedName>
        <fullName evidence="1">Uncharacterized protein</fullName>
    </submittedName>
</protein>
<name>A0A0L0P3H5_CANAR</name>
<accession>A0A0L0P3H5</accession>
<proteinExistence type="predicted"/>
<comment type="caution">
    <text evidence="1">The sequence shown here is derived from an EMBL/GenBank/DDBJ whole genome shotgun (WGS) entry which is preliminary data.</text>
</comment>
<evidence type="ECO:0000313" key="2">
    <source>
        <dbReference type="Proteomes" id="UP000037122"/>
    </source>
</evidence>
<evidence type="ECO:0000313" key="1">
    <source>
        <dbReference type="EMBL" id="KNE00864.1"/>
    </source>
</evidence>
<dbReference type="Proteomes" id="UP000037122">
    <property type="component" value="Unassembled WGS sequence"/>
</dbReference>
<organism evidence="1 2">
    <name type="scientific">Candidozyma auris</name>
    <name type="common">Yeast</name>
    <name type="synonym">Candida auris</name>
    <dbReference type="NCBI Taxonomy" id="498019"/>
    <lineage>
        <taxon>Eukaryota</taxon>
        <taxon>Fungi</taxon>
        <taxon>Dikarya</taxon>
        <taxon>Ascomycota</taxon>
        <taxon>Saccharomycotina</taxon>
        <taxon>Pichiomycetes</taxon>
        <taxon>Metschnikowiaceae</taxon>
        <taxon>Candidozyma</taxon>
    </lineage>
</organism>
<sequence>MQTLVAGVAGMSYVTGRAASCIATIILPLQAPLWRVDPVASAASLKMFHGIEHLWVRRFRLPVEEEKRPA</sequence>